<feature type="transmembrane region" description="Helical" evidence="2">
    <location>
        <begin position="34"/>
        <end position="52"/>
    </location>
</feature>
<keyword evidence="4" id="KW-1185">Reference proteome</keyword>
<comment type="caution">
    <text evidence="3">The sequence shown here is derived from an EMBL/GenBank/DDBJ whole genome shotgun (WGS) entry which is preliminary data.</text>
</comment>
<feature type="coiled-coil region" evidence="1">
    <location>
        <begin position="103"/>
        <end position="130"/>
    </location>
</feature>
<gene>
    <name evidence="3" type="ORF">O3P16_13560</name>
</gene>
<evidence type="ECO:0008006" key="5">
    <source>
        <dbReference type="Google" id="ProtNLM"/>
    </source>
</evidence>
<feature type="transmembrane region" description="Helical" evidence="2">
    <location>
        <begin position="72"/>
        <end position="90"/>
    </location>
</feature>
<keyword evidence="1" id="KW-0175">Coiled coil</keyword>
<protein>
    <recommendedName>
        <fullName evidence="5">SMODS and SLOG-associating 2TM effector domain-containing protein</fullName>
    </recommendedName>
</protein>
<keyword evidence="2" id="KW-0472">Membrane</keyword>
<evidence type="ECO:0000313" key="4">
    <source>
        <dbReference type="Proteomes" id="UP001210231"/>
    </source>
</evidence>
<evidence type="ECO:0000256" key="1">
    <source>
        <dbReference type="SAM" id="Coils"/>
    </source>
</evidence>
<reference evidence="3 4" key="1">
    <citation type="submission" date="2022-12" db="EMBL/GenBank/DDBJ databases">
        <title>Chitinophagaceae gen. sp. nov., a new member of the family Chitinophagaceae, isolated from soil in a chemical factory.</title>
        <authorList>
            <person name="Ke Z."/>
        </authorList>
    </citation>
    <scope>NUCLEOTIDE SEQUENCE [LARGE SCALE GENOMIC DNA]</scope>
    <source>
        <strain evidence="3 4">LY-5</strain>
    </source>
</reference>
<accession>A0ABT4ULX1</accession>
<sequence length="197" mass="23174">MIELGNQILKEISLYTIKVNNSFLPESTKTLGRTLLLFSVFLILIFTNILKVTEGDFMGIKIDLGNIANNKILFYAVFSVLFFFSFQYLFDYTIEIQKWKLENSIEKLKIKELVNKIELLNQENQDNLKVALKNNSEEFDAFLEKRNQIKKIDDALSTYFDHCWKKILRTFVIKKIFDLMPIFAMGFAVFFAVKFLF</sequence>
<dbReference type="Proteomes" id="UP001210231">
    <property type="component" value="Unassembled WGS sequence"/>
</dbReference>
<dbReference type="RefSeq" id="WP_407032169.1">
    <property type="nucleotide sequence ID" value="NZ_JAQGEF010000018.1"/>
</dbReference>
<evidence type="ECO:0000313" key="3">
    <source>
        <dbReference type="EMBL" id="MDA3615841.1"/>
    </source>
</evidence>
<dbReference type="EMBL" id="JAQGEF010000018">
    <property type="protein sequence ID" value="MDA3615841.1"/>
    <property type="molecule type" value="Genomic_DNA"/>
</dbReference>
<organism evidence="3 4">
    <name type="scientific">Polluticaenibacter yanchengensis</name>
    <dbReference type="NCBI Taxonomy" id="3014562"/>
    <lineage>
        <taxon>Bacteria</taxon>
        <taxon>Pseudomonadati</taxon>
        <taxon>Bacteroidota</taxon>
        <taxon>Chitinophagia</taxon>
        <taxon>Chitinophagales</taxon>
        <taxon>Chitinophagaceae</taxon>
        <taxon>Polluticaenibacter</taxon>
    </lineage>
</organism>
<keyword evidence="2" id="KW-1133">Transmembrane helix</keyword>
<proteinExistence type="predicted"/>
<keyword evidence="2" id="KW-0812">Transmembrane</keyword>
<evidence type="ECO:0000256" key="2">
    <source>
        <dbReference type="SAM" id="Phobius"/>
    </source>
</evidence>
<name>A0ABT4ULX1_9BACT</name>
<feature type="transmembrane region" description="Helical" evidence="2">
    <location>
        <begin position="176"/>
        <end position="196"/>
    </location>
</feature>